<comment type="caution">
    <text evidence="1">The sequence shown here is derived from an EMBL/GenBank/DDBJ whole genome shotgun (WGS) entry which is preliminary data.</text>
</comment>
<dbReference type="InterPro" id="IPR036397">
    <property type="entry name" value="RNaseH_sf"/>
</dbReference>
<dbReference type="Gene3D" id="3.30.420.10">
    <property type="entry name" value="Ribonuclease H-like superfamily/Ribonuclease H"/>
    <property type="match status" value="1"/>
</dbReference>
<dbReference type="AlphaFoldDB" id="A0A0C2MZV8"/>
<accession>A0A0C2MZV8</accession>
<name>A0A0C2MZV8_THEKT</name>
<reference evidence="1 2" key="1">
    <citation type="journal article" date="2014" name="Genome Biol. Evol.">
        <title>The genome of the myxosporean Thelohanellus kitauei shows adaptations to nutrient acquisition within its fish host.</title>
        <authorList>
            <person name="Yang Y."/>
            <person name="Xiong J."/>
            <person name="Zhou Z."/>
            <person name="Huo F."/>
            <person name="Miao W."/>
            <person name="Ran C."/>
            <person name="Liu Y."/>
            <person name="Zhang J."/>
            <person name="Feng J."/>
            <person name="Wang M."/>
            <person name="Wang M."/>
            <person name="Wang L."/>
            <person name="Yao B."/>
        </authorList>
    </citation>
    <scope>NUCLEOTIDE SEQUENCE [LARGE SCALE GENOMIC DNA]</scope>
    <source>
        <strain evidence="1">Wuqing</strain>
    </source>
</reference>
<dbReference type="EMBL" id="JWZT01002340">
    <property type="protein sequence ID" value="KII69630.1"/>
    <property type="molecule type" value="Genomic_DNA"/>
</dbReference>
<protein>
    <recommendedName>
        <fullName evidence="3">Tc1-like transposase DDE domain-containing protein</fullName>
    </recommendedName>
</protein>
<proteinExistence type="predicted"/>
<keyword evidence="2" id="KW-1185">Reference proteome</keyword>
<evidence type="ECO:0000313" key="1">
    <source>
        <dbReference type="EMBL" id="KII69630.1"/>
    </source>
</evidence>
<gene>
    <name evidence="1" type="ORF">RF11_10217</name>
</gene>
<dbReference type="Proteomes" id="UP000031668">
    <property type="component" value="Unassembled WGS sequence"/>
</dbReference>
<evidence type="ECO:0008006" key="3">
    <source>
        <dbReference type="Google" id="ProtNLM"/>
    </source>
</evidence>
<organism evidence="1 2">
    <name type="scientific">Thelohanellus kitauei</name>
    <name type="common">Myxosporean</name>
    <dbReference type="NCBI Taxonomy" id="669202"/>
    <lineage>
        <taxon>Eukaryota</taxon>
        <taxon>Metazoa</taxon>
        <taxon>Cnidaria</taxon>
        <taxon>Myxozoa</taxon>
        <taxon>Myxosporea</taxon>
        <taxon>Bivalvulida</taxon>
        <taxon>Platysporina</taxon>
        <taxon>Myxobolidae</taxon>
        <taxon>Thelohanellus</taxon>
    </lineage>
</organism>
<dbReference type="GO" id="GO:0003676">
    <property type="term" value="F:nucleic acid binding"/>
    <property type="evidence" value="ECO:0007669"/>
    <property type="project" value="InterPro"/>
</dbReference>
<evidence type="ECO:0000313" key="2">
    <source>
        <dbReference type="Proteomes" id="UP000031668"/>
    </source>
</evidence>
<sequence>MDNRKRTLAQNMRNLIINNVYIESKWIKEVSILLDLSESNVRSVVKSLESRCHDNQRNYAKILGYVWRLMGDKNHYTLDDLVGNLGINVHPATHSWSRVITIPNLVVPNSRAGNVSMILAINCLNIVLSVAIIHSGSIAKFLKGFLNSLADIPKRDGCFILVMDNERFHHLRQDFKDSYPFQFDYLPCYSPFLNTCKERRVEGREDLVSRMKSACAQESREELSNYILHSE</sequence>